<name>A0A6A0CD13_9ACTN</name>
<feature type="region of interest" description="Disordered" evidence="1">
    <location>
        <begin position="76"/>
        <end position="155"/>
    </location>
</feature>
<dbReference type="EMBL" id="BLLO01000025">
    <property type="protein sequence ID" value="GFH80453.1"/>
    <property type="molecule type" value="Genomic_DNA"/>
</dbReference>
<proteinExistence type="predicted"/>
<reference evidence="3 6" key="2">
    <citation type="submission" date="2020-02" db="EMBL/GenBank/DDBJ databases">
        <title>Whole genome shotgun sequence of Streptomyces gougerotii NBRC 13043.</title>
        <authorList>
            <person name="Ichikawa N."/>
            <person name="Komaki H."/>
            <person name="Tamura T."/>
        </authorList>
    </citation>
    <scope>NUCLEOTIDE SEQUENCE [LARGE SCALE GENOMIC DNA]</scope>
    <source>
        <strain evidence="3 6">NBRC 13043</strain>
    </source>
</reference>
<protein>
    <recommendedName>
        <fullName evidence="8">Secreted protein</fullName>
    </recommendedName>
</protein>
<feature type="compositionally biased region" description="Basic and acidic residues" evidence="1">
    <location>
        <begin position="89"/>
        <end position="101"/>
    </location>
</feature>
<dbReference type="AlphaFoldDB" id="A0A6A0CD13"/>
<evidence type="ECO:0008006" key="8">
    <source>
        <dbReference type="Google" id="ProtNLM"/>
    </source>
</evidence>
<reference evidence="5" key="1">
    <citation type="journal article" date="2014" name="Int. J. Syst. Evol. Microbiol.">
        <title>Complete genome sequence of Corynebacterium casei LMG S-19264T (=DSM 44701T), isolated from a smear-ripened cheese.</title>
        <authorList>
            <consortium name="US DOE Joint Genome Institute (JGI-PGF)"/>
            <person name="Walter F."/>
            <person name="Albersmeier A."/>
            <person name="Kalinowski J."/>
            <person name="Ruckert C."/>
        </authorList>
    </citation>
    <scope>NUCLEOTIDE SEQUENCE</scope>
    <source>
        <strain evidence="5">JCM 4136</strain>
    </source>
</reference>
<evidence type="ECO:0000313" key="7">
    <source>
        <dbReference type="Proteomes" id="UP000660975"/>
    </source>
</evidence>
<sequence>MSDGGECWADSPVAVAAPTDRPAAGGAQMYAMTEAQVVRAAESSGAAGWVLGIGLAVLAVAVVGMLVWVVRKGIKTRAEESEPPSPESQPHKPDRPTHEEDFREDDQGEFPTDGSRLLPNELKGVSSHRAEPPEGGRPKHTPGHSGGFGSGGAGG</sequence>
<feature type="compositionally biased region" description="Gly residues" evidence="1">
    <location>
        <begin position="144"/>
        <end position="155"/>
    </location>
</feature>
<keyword evidence="2" id="KW-0812">Transmembrane</keyword>
<keyword evidence="2" id="KW-1133">Transmembrane helix</keyword>
<gene>
    <name evidence="5" type="ORF">GCM10010227_09500</name>
    <name evidence="3" type="ORF">Sgou_04910</name>
    <name evidence="4" type="ORF">Sgou_51230</name>
</gene>
<keyword evidence="6" id="KW-1185">Reference proteome</keyword>
<evidence type="ECO:0000256" key="2">
    <source>
        <dbReference type="SAM" id="Phobius"/>
    </source>
</evidence>
<accession>A0A6A0CD13</accession>
<reference evidence="5" key="3">
    <citation type="submission" date="2020-09" db="EMBL/GenBank/DDBJ databases">
        <authorList>
            <person name="Sun Q."/>
            <person name="Ohkuma M."/>
        </authorList>
    </citation>
    <scope>NUCLEOTIDE SEQUENCE</scope>
    <source>
        <strain evidence="5">JCM 4136</strain>
    </source>
</reference>
<comment type="caution">
    <text evidence="5">The sequence shown here is derived from an EMBL/GenBank/DDBJ whole genome shotgun (WGS) entry which is preliminary data.</text>
</comment>
<organism evidence="5 7">
    <name type="scientific">Streptomyces gougerotii</name>
    <dbReference type="NCBI Taxonomy" id="53448"/>
    <lineage>
        <taxon>Bacteria</taxon>
        <taxon>Bacillati</taxon>
        <taxon>Actinomycetota</taxon>
        <taxon>Actinomycetes</taxon>
        <taxon>Kitasatosporales</taxon>
        <taxon>Streptomycetaceae</taxon>
        <taxon>Streptomyces</taxon>
        <taxon>Streptomyces diastaticus group</taxon>
    </lineage>
</organism>
<dbReference type="Pfam" id="PF20087">
    <property type="entry name" value="DUF6479"/>
    <property type="match status" value="1"/>
</dbReference>
<dbReference type="Proteomes" id="UP000480804">
    <property type="component" value="Unassembled WGS sequence"/>
</dbReference>
<evidence type="ECO:0000313" key="3">
    <source>
        <dbReference type="EMBL" id="GFH75821.1"/>
    </source>
</evidence>
<feature type="compositionally biased region" description="Basic and acidic residues" evidence="1">
    <location>
        <begin position="128"/>
        <end position="137"/>
    </location>
</feature>
<keyword evidence="2" id="KW-0472">Membrane</keyword>
<dbReference type="Proteomes" id="UP000660975">
    <property type="component" value="Unassembled WGS sequence"/>
</dbReference>
<evidence type="ECO:0000256" key="1">
    <source>
        <dbReference type="SAM" id="MobiDB-lite"/>
    </source>
</evidence>
<dbReference type="EMBL" id="BMSC01000002">
    <property type="protein sequence ID" value="GGU58437.1"/>
    <property type="molecule type" value="Genomic_DNA"/>
</dbReference>
<evidence type="ECO:0000313" key="6">
    <source>
        <dbReference type="Proteomes" id="UP000480804"/>
    </source>
</evidence>
<evidence type="ECO:0000313" key="5">
    <source>
        <dbReference type="EMBL" id="GGU58437.1"/>
    </source>
</evidence>
<feature type="transmembrane region" description="Helical" evidence="2">
    <location>
        <begin position="46"/>
        <end position="70"/>
    </location>
</feature>
<dbReference type="EMBL" id="BLLO01000008">
    <property type="protein sequence ID" value="GFH75821.1"/>
    <property type="molecule type" value="Genomic_DNA"/>
</dbReference>
<evidence type="ECO:0000313" key="4">
    <source>
        <dbReference type="EMBL" id="GFH80453.1"/>
    </source>
</evidence>
<dbReference type="InterPro" id="IPR045513">
    <property type="entry name" value="DUF6479"/>
</dbReference>